<reference evidence="2 3" key="1">
    <citation type="submission" date="2018-03" db="EMBL/GenBank/DDBJ databases">
        <title>Genomic Encyclopedia of Archaeal and Bacterial Type Strains, Phase II (KMG-II): from individual species to whole genera.</title>
        <authorList>
            <person name="Goeker M."/>
        </authorList>
    </citation>
    <scope>NUCLEOTIDE SEQUENCE [LARGE SCALE GENOMIC DNA]</scope>
    <source>
        <strain evidence="2 3">DSM 18107</strain>
    </source>
</reference>
<organism evidence="2 3">
    <name type="scientific">Chitinophaga ginsengisoli</name>
    <dbReference type="NCBI Taxonomy" id="363837"/>
    <lineage>
        <taxon>Bacteria</taxon>
        <taxon>Pseudomonadati</taxon>
        <taxon>Bacteroidota</taxon>
        <taxon>Chitinophagia</taxon>
        <taxon>Chitinophagales</taxon>
        <taxon>Chitinophagaceae</taxon>
        <taxon>Chitinophaga</taxon>
    </lineage>
</organism>
<dbReference type="InterPro" id="IPR029063">
    <property type="entry name" value="SAM-dependent_MTases_sf"/>
</dbReference>
<dbReference type="PANTHER" id="PTHR43861:SF1">
    <property type="entry name" value="TRANS-ACONITATE 2-METHYLTRANSFERASE"/>
    <property type="match status" value="1"/>
</dbReference>
<keyword evidence="3" id="KW-1185">Reference proteome</keyword>
<evidence type="ECO:0000259" key="1">
    <source>
        <dbReference type="Pfam" id="PF08241"/>
    </source>
</evidence>
<feature type="domain" description="Methyltransferase type 11" evidence="1">
    <location>
        <begin position="40"/>
        <end position="134"/>
    </location>
</feature>
<comment type="caution">
    <text evidence="2">The sequence shown here is derived from an EMBL/GenBank/DDBJ whole genome shotgun (WGS) entry which is preliminary data.</text>
</comment>
<evidence type="ECO:0000313" key="3">
    <source>
        <dbReference type="Proteomes" id="UP000240978"/>
    </source>
</evidence>
<dbReference type="GO" id="GO:0008757">
    <property type="term" value="F:S-adenosylmethionine-dependent methyltransferase activity"/>
    <property type="evidence" value="ECO:0007669"/>
    <property type="project" value="InterPro"/>
</dbReference>
<dbReference type="SUPFAM" id="SSF53335">
    <property type="entry name" value="S-adenosyl-L-methionine-dependent methyltransferases"/>
    <property type="match status" value="1"/>
</dbReference>
<keyword evidence="2" id="KW-0489">Methyltransferase</keyword>
<evidence type="ECO:0000313" key="2">
    <source>
        <dbReference type="EMBL" id="PSL23690.1"/>
    </source>
</evidence>
<gene>
    <name evidence="2" type="ORF">CLV42_11744</name>
</gene>
<dbReference type="Gene3D" id="3.40.50.150">
    <property type="entry name" value="Vaccinia Virus protein VP39"/>
    <property type="match status" value="1"/>
</dbReference>
<name>A0A2P8FPM9_9BACT</name>
<proteinExistence type="predicted"/>
<dbReference type="EMBL" id="PYGK01000017">
    <property type="protein sequence ID" value="PSL23690.1"/>
    <property type="molecule type" value="Genomic_DNA"/>
</dbReference>
<dbReference type="OrthoDB" id="9784101at2"/>
<protein>
    <submittedName>
        <fullName evidence="2">Methyltransferase family protein</fullName>
    </submittedName>
</protein>
<dbReference type="InterPro" id="IPR013216">
    <property type="entry name" value="Methyltransf_11"/>
</dbReference>
<dbReference type="GO" id="GO:0032259">
    <property type="term" value="P:methylation"/>
    <property type="evidence" value="ECO:0007669"/>
    <property type="project" value="UniProtKB-KW"/>
</dbReference>
<dbReference type="Pfam" id="PF08241">
    <property type="entry name" value="Methyltransf_11"/>
    <property type="match status" value="1"/>
</dbReference>
<dbReference type="AlphaFoldDB" id="A0A2P8FPM9"/>
<dbReference type="CDD" id="cd02440">
    <property type="entry name" value="AdoMet_MTases"/>
    <property type="match status" value="1"/>
</dbReference>
<dbReference type="PANTHER" id="PTHR43861">
    <property type="entry name" value="TRANS-ACONITATE 2-METHYLTRANSFERASE-RELATED"/>
    <property type="match status" value="1"/>
</dbReference>
<dbReference type="Proteomes" id="UP000240978">
    <property type="component" value="Unassembled WGS sequence"/>
</dbReference>
<accession>A0A2P8FPM9</accession>
<keyword evidence="2" id="KW-0808">Transferase</keyword>
<sequence length="190" mass="21467">MDRWAAGKIYLPCTAMRTEDAIQFIRHQELTLSGPSNWADLGCGSGTFTTALAHYLQAGSLIYAVDQKLAANLKIPVPAGIQVKTLELDFVKDEWPFAQLDGIVLGNALHYVKDQSAFMEKIERYLKPEGKLLIVEYNTDRPVPTWVPYPLSYHSLEKLFKTRGYNHIEMIAERSSVYGNANLYTAIIRK</sequence>